<dbReference type="Pfam" id="PF04055">
    <property type="entry name" value="Radical_SAM"/>
    <property type="match status" value="1"/>
</dbReference>
<keyword evidence="4" id="KW-0408">Iron</keyword>
<dbReference type="Pfam" id="PF00535">
    <property type="entry name" value="Glycos_transf_2"/>
    <property type="match status" value="1"/>
</dbReference>
<dbReference type="SUPFAM" id="SSF102114">
    <property type="entry name" value="Radical SAM enzymes"/>
    <property type="match status" value="1"/>
</dbReference>
<reference evidence="8" key="1">
    <citation type="submission" date="2017-12" db="EMBL/GenBank/DDBJ databases">
        <title>Draft genome sequence of Telmatospirillum siberiense 26-4b1T, an acidotolerant peatland alphaproteobacterium potentially involved in sulfur cycling.</title>
        <authorList>
            <person name="Hausmann B."/>
            <person name="Pjevac P."/>
            <person name="Schreck K."/>
            <person name="Herbold C.W."/>
            <person name="Daims H."/>
            <person name="Wagner M."/>
            <person name="Pester M."/>
            <person name="Loy A."/>
        </authorList>
    </citation>
    <scope>NUCLEOTIDE SEQUENCE [LARGE SCALE GENOMIC DNA]</scope>
    <source>
        <strain evidence="8">26-4b1</strain>
    </source>
</reference>
<dbReference type="SUPFAM" id="SSF53448">
    <property type="entry name" value="Nucleotide-diphospho-sugar transferases"/>
    <property type="match status" value="1"/>
</dbReference>
<evidence type="ECO:0000256" key="4">
    <source>
        <dbReference type="ARBA" id="ARBA00023004"/>
    </source>
</evidence>
<name>A0A2N3PZZ1_9PROT</name>
<evidence type="ECO:0000256" key="1">
    <source>
        <dbReference type="ARBA" id="ARBA00001966"/>
    </source>
</evidence>
<keyword evidence="2" id="KW-0949">S-adenosyl-L-methionine</keyword>
<evidence type="ECO:0000256" key="5">
    <source>
        <dbReference type="ARBA" id="ARBA00023014"/>
    </source>
</evidence>
<dbReference type="PANTHER" id="PTHR43685">
    <property type="entry name" value="GLYCOSYLTRANSFERASE"/>
    <property type="match status" value="1"/>
</dbReference>
<protein>
    <recommendedName>
        <fullName evidence="6">Radical SAM core domain-containing protein</fullName>
    </recommendedName>
</protein>
<dbReference type="SFLD" id="SFLDG01067">
    <property type="entry name" value="SPASM/twitch_domain_containing"/>
    <property type="match status" value="1"/>
</dbReference>
<accession>A0A2N3PZZ1</accession>
<dbReference type="OrthoDB" id="6383742at2"/>
<evidence type="ECO:0000259" key="6">
    <source>
        <dbReference type="PROSITE" id="PS51918"/>
    </source>
</evidence>
<dbReference type="PROSITE" id="PS51918">
    <property type="entry name" value="RADICAL_SAM"/>
    <property type="match status" value="1"/>
</dbReference>
<dbReference type="SFLD" id="SFLDS00029">
    <property type="entry name" value="Radical_SAM"/>
    <property type="match status" value="1"/>
</dbReference>
<dbReference type="CDD" id="cd00761">
    <property type="entry name" value="Glyco_tranf_GTA_type"/>
    <property type="match status" value="1"/>
</dbReference>
<keyword evidence="8" id="KW-1185">Reference proteome</keyword>
<organism evidence="7 8">
    <name type="scientific">Telmatospirillum siberiense</name>
    <dbReference type="NCBI Taxonomy" id="382514"/>
    <lineage>
        <taxon>Bacteria</taxon>
        <taxon>Pseudomonadati</taxon>
        <taxon>Pseudomonadota</taxon>
        <taxon>Alphaproteobacteria</taxon>
        <taxon>Rhodospirillales</taxon>
        <taxon>Rhodospirillaceae</taxon>
        <taxon>Telmatospirillum</taxon>
    </lineage>
</organism>
<sequence>MGYPYYYHAPMFPSRAAVLDVGLKCTHSCRFCYYSFLDGSTDQFSGMRHAKFREGAALRDVLTQLKASGFLAFDITGGEPTLHPDIIDLIRYAEVDLGMSARLITLGQFLMKKHRNGKRDRLIEDLLDAQLTNFLFSCHAVDETLFQHLTGGSWLVQRDAMNLLDEKGIQYTSNTTVCADNYSHLPDLAREILKHNVYLHNFIAMNAYHYWSKEGRAAGVQAGYVEMGHYLREAVAILEEGGVAVNIRYAPLCTMAGVEKNVVGVVGVRYDPYEWMNAVNHQSPVPTTDGQRLPLQGGQIERVFGLVEKKEVVNGVKLIAARGIPGHPDGFNKLFSAECGSCSALNVCDGFAPSYLFQHGTMDAVPYIGSSRGDLLDNARMAYTAPFFVKRRQGADMKSVVRRALHPQPIGANPKVSIIVTCYNYERYLAGALESALKQTYENLQVILVDDGSTDDSLAVAMTYGIRYPEKLTVIRQDNSGQPAIARNKGIERSDGELILCLDADDLLAPTMVEECVDWMRRHPETSIVYPCMHDFGIKEGIYDAKPYSFPMLLLGNFLPYCSLYKREVWETVGGYRTNVRGCEDYDFWVAAGGLGYFGKQIPRVLFHYRNHQEGIYLTDVKPNYPEKFRQIILNNSDLYPPSMVRQAKSGEPIALVVS</sequence>
<dbReference type="GO" id="GO:0003824">
    <property type="term" value="F:catalytic activity"/>
    <property type="evidence" value="ECO:0007669"/>
    <property type="project" value="InterPro"/>
</dbReference>
<evidence type="ECO:0000313" key="8">
    <source>
        <dbReference type="Proteomes" id="UP000233293"/>
    </source>
</evidence>
<dbReference type="AlphaFoldDB" id="A0A2N3PZZ1"/>
<dbReference type="Gene3D" id="3.20.20.70">
    <property type="entry name" value="Aldolase class I"/>
    <property type="match status" value="1"/>
</dbReference>
<keyword evidence="5" id="KW-0411">Iron-sulfur</keyword>
<dbReference type="InterPro" id="IPR013785">
    <property type="entry name" value="Aldolase_TIM"/>
</dbReference>
<proteinExistence type="predicted"/>
<dbReference type="InterPro" id="IPR058240">
    <property type="entry name" value="rSAM_sf"/>
</dbReference>
<dbReference type="GO" id="GO:0051536">
    <property type="term" value="F:iron-sulfur cluster binding"/>
    <property type="evidence" value="ECO:0007669"/>
    <property type="project" value="UniProtKB-KW"/>
</dbReference>
<dbReference type="GO" id="GO:0046872">
    <property type="term" value="F:metal ion binding"/>
    <property type="evidence" value="ECO:0007669"/>
    <property type="project" value="UniProtKB-KW"/>
</dbReference>
<comment type="caution">
    <text evidence="7">The sequence shown here is derived from an EMBL/GenBank/DDBJ whole genome shotgun (WGS) entry which is preliminary data.</text>
</comment>
<dbReference type="InterPro" id="IPR029044">
    <property type="entry name" value="Nucleotide-diphossugar_trans"/>
</dbReference>
<dbReference type="EMBL" id="PIUM01000002">
    <property type="protein sequence ID" value="PKU25977.1"/>
    <property type="molecule type" value="Genomic_DNA"/>
</dbReference>
<feature type="domain" description="Radical SAM core" evidence="6">
    <location>
        <begin position="11"/>
        <end position="244"/>
    </location>
</feature>
<evidence type="ECO:0000256" key="3">
    <source>
        <dbReference type="ARBA" id="ARBA00022723"/>
    </source>
</evidence>
<keyword evidence="3" id="KW-0479">Metal-binding</keyword>
<evidence type="ECO:0000313" key="7">
    <source>
        <dbReference type="EMBL" id="PKU25977.1"/>
    </source>
</evidence>
<dbReference type="Gene3D" id="3.90.550.10">
    <property type="entry name" value="Spore Coat Polysaccharide Biosynthesis Protein SpsA, Chain A"/>
    <property type="match status" value="1"/>
</dbReference>
<dbReference type="PANTHER" id="PTHR43685:SF2">
    <property type="entry name" value="GLYCOSYLTRANSFERASE 2-LIKE DOMAIN-CONTAINING PROTEIN"/>
    <property type="match status" value="1"/>
</dbReference>
<dbReference type="InterPro" id="IPR007197">
    <property type="entry name" value="rSAM"/>
</dbReference>
<gene>
    <name evidence="7" type="ORF">CWS72_02205</name>
</gene>
<dbReference type="CDD" id="cd01335">
    <property type="entry name" value="Radical_SAM"/>
    <property type="match status" value="1"/>
</dbReference>
<comment type="cofactor">
    <cofactor evidence="1">
        <name>[4Fe-4S] cluster</name>
        <dbReference type="ChEBI" id="CHEBI:49883"/>
    </cofactor>
</comment>
<dbReference type="InterPro" id="IPR050834">
    <property type="entry name" value="Glycosyltransf_2"/>
</dbReference>
<dbReference type="InterPro" id="IPR001173">
    <property type="entry name" value="Glyco_trans_2-like"/>
</dbReference>
<dbReference type="Proteomes" id="UP000233293">
    <property type="component" value="Unassembled WGS sequence"/>
</dbReference>
<evidence type="ECO:0000256" key="2">
    <source>
        <dbReference type="ARBA" id="ARBA00022691"/>
    </source>
</evidence>